<dbReference type="EMBL" id="JANPWB010000010">
    <property type="protein sequence ID" value="KAJ1141955.1"/>
    <property type="molecule type" value="Genomic_DNA"/>
</dbReference>
<organism evidence="2 3">
    <name type="scientific">Pleurodeles waltl</name>
    <name type="common">Iberian ribbed newt</name>
    <dbReference type="NCBI Taxonomy" id="8319"/>
    <lineage>
        <taxon>Eukaryota</taxon>
        <taxon>Metazoa</taxon>
        <taxon>Chordata</taxon>
        <taxon>Craniata</taxon>
        <taxon>Vertebrata</taxon>
        <taxon>Euteleostomi</taxon>
        <taxon>Amphibia</taxon>
        <taxon>Batrachia</taxon>
        <taxon>Caudata</taxon>
        <taxon>Salamandroidea</taxon>
        <taxon>Salamandridae</taxon>
        <taxon>Pleurodelinae</taxon>
        <taxon>Pleurodeles</taxon>
    </lineage>
</organism>
<evidence type="ECO:0000313" key="3">
    <source>
        <dbReference type="Proteomes" id="UP001066276"/>
    </source>
</evidence>
<comment type="caution">
    <text evidence="2">The sequence shown here is derived from an EMBL/GenBank/DDBJ whole genome shotgun (WGS) entry which is preliminary data.</text>
</comment>
<reference evidence="2" key="1">
    <citation type="journal article" date="2022" name="bioRxiv">
        <title>Sequencing and chromosome-scale assembly of the giantPleurodeles waltlgenome.</title>
        <authorList>
            <person name="Brown T."/>
            <person name="Elewa A."/>
            <person name="Iarovenko S."/>
            <person name="Subramanian E."/>
            <person name="Araus A.J."/>
            <person name="Petzold A."/>
            <person name="Susuki M."/>
            <person name="Suzuki K.-i.T."/>
            <person name="Hayashi T."/>
            <person name="Toyoda A."/>
            <person name="Oliveira C."/>
            <person name="Osipova E."/>
            <person name="Leigh N.D."/>
            <person name="Simon A."/>
            <person name="Yun M.H."/>
        </authorList>
    </citation>
    <scope>NUCLEOTIDE SEQUENCE</scope>
    <source>
        <strain evidence="2">20211129_DDA</strain>
        <tissue evidence="2">Liver</tissue>
    </source>
</reference>
<protein>
    <submittedName>
        <fullName evidence="2">Uncharacterized protein</fullName>
    </submittedName>
</protein>
<dbReference type="Proteomes" id="UP001066276">
    <property type="component" value="Chromosome 6"/>
</dbReference>
<proteinExistence type="predicted"/>
<gene>
    <name evidence="2" type="ORF">NDU88_008283</name>
</gene>
<keyword evidence="3" id="KW-1185">Reference proteome</keyword>
<feature type="region of interest" description="Disordered" evidence="1">
    <location>
        <begin position="61"/>
        <end position="81"/>
    </location>
</feature>
<evidence type="ECO:0000313" key="2">
    <source>
        <dbReference type="EMBL" id="KAJ1141955.1"/>
    </source>
</evidence>
<evidence type="ECO:0000256" key="1">
    <source>
        <dbReference type="SAM" id="MobiDB-lite"/>
    </source>
</evidence>
<accession>A0AAV7QS41</accession>
<sequence>MRPSLEPRPGARVKRAWRDGESSCAEDGRCGVETLKVDDTGWRGGFALTCELSASQSLRCPRGGRHGPSTLDSVPGGHEDC</sequence>
<name>A0AAV7QS41_PLEWA</name>
<dbReference type="AlphaFoldDB" id="A0AAV7QS41"/>